<dbReference type="FunFam" id="1.25.40.10:FF:000730">
    <property type="entry name" value="Pentatricopeptide repeat-containing protein, chloroplastic"/>
    <property type="match status" value="1"/>
</dbReference>
<organism evidence="3 4">
    <name type="scientific">Oldenlandia corymbosa var. corymbosa</name>
    <dbReference type="NCBI Taxonomy" id="529605"/>
    <lineage>
        <taxon>Eukaryota</taxon>
        <taxon>Viridiplantae</taxon>
        <taxon>Streptophyta</taxon>
        <taxon>Embryophyta</taxon>
        <taxon>Tracheophyta</taxon>
        <taxon>Spermatophyta</taxon>
        <taxon>Magnoliopsida</taxon>
        <taxon>eudicotyledons</taxon>
        <taxon>Gunneridae</taxon>
        <taxon>Pentapetalae</taxon>
        <taxon>asterids</taxon>
        <taxon>lamiids</taxon>
        <taxon>Gentianales</taxon>
        <taxon>Rubiaceae</taxon>
        <taxon>Rubioideae</taxon>
        <taxon>Spermacoceae</taxon>
        <taxon>Hedyotis-Oldenlandia complex</taxon>
        <taxon>Oldenlandia</taxon>
    </lineage>
</organism>
<feature type="repeat" description="PPR" evidence="2">
    <location>
        <begin position="254"/>
        <end position="288"/>
    </location>
</feature>
<dbReference type="FunFam" id="1.25.40.10:FF:000031">
    <property type="entry name" value="Pentatricopeptide repeat-containing protein mitochondrial"/>
    <property type="match status" value="1"/>
</dbReference>
<reference evidence="3" key="1">
    <citation type="submission" date="2023-03" db="EMBL/GenBank/DDBJ databases">
        <authorList>
            <person name="Julca I."/>
        </authorList>
    </citation>
    <scope>NUCLEOTIDE SEQUENCE</scope>
</reference>
<dbReference type="InterPro" id="IPR046960">
    <property type="entry name" value="PPR_At4g14850-like_plant"/>
</dbReference>
<feature type="repeat" description="PPR" evidence="2">
    <location>
        <begin position="123"/>
        <end position="157"/>
    </location>
</feature>
<dbReference type="Pfam" id="PF13041">
    <property type="entry name" value="PPR_2"/>
    <property type="match status" value="3"/>
</dbReference>
<dbReference type="PANTHER" id="PTHR24015">
    <property type="entry name" value="OS07G0578800 PROTEIN-RELATED"/>
    <property type="match status" value="1"/>
</dbReference>
<accession>A0AAV1E9K9</accession>
<sequence length="628" mass="69941">MFSPAYSLPQPFQFGTQSSSFLSSQLTAAPTYKKPFPKTEQTHTKTKNTNSKNIPFVVCGKSSHLTDNYASYTPPTLSNDLEVDVSALVNNSTIVGLWLQSSGSAKEVKKIHAIILRLFRGSDIFVSNNLISKYAKYGMLVEARYVFDKMLQRNVVSWTAMLNGYLKFGLENDALKLFIDFAQTGIGWNAKTFVCVLNLCGKVLDIELGKQVHACILKGGFSGLILESALVYFYVQCGDIGNAFRVFNMMKKRDVVCWTTMISACSQHGRGEEAFVLFSRMLAEGFEPNEFTVCSVLDACGEEKELKLGKQLHGAIVKTMYRMDIFVGTSLVDMYAKCGKMEDSVVVFEGMRKRNTVTWTSLIAGYARNGFGKLAIKYFRLMQRRRILANNLTMVSILRACGLVGVLPTGKEVHARILKNHVQSNIYIGSALVWLYCRCGDYSSASKVLQDMPLRDVVSWTSMISGCARLGHEYEALEYLKEMLGDGVDPNPFTYSSALKACAQLEDIEHGKLIHSSINKTPALSNVFVGSALIHMYAKCGHLSEAVRVFHSMPEQNLVSLKAMIIAYAKNGQCREAFNLMYRMQAEGFELGDHVFSTVLTSCGDFEWDVESVLKPDFDTFSSSRSLV</sequence>
<evidence type="ECO:0000313" key="3">
    <source>
        <dbReference type="EMBL" id="CAI9116372.1"/>
    </source>
</evidence>
<dbReference type="EMBL" id="OX459125">
    <property type="protein sequence ID" value="CAI9116372.1"/>
    <property type="molecule type" value="Genomic_DNA"/>
</dbReference>
<dbReference type="InterPro" id="IPR011990">
    <property type="entry name" value="TPR-like_helical_dom_sf"/>
</dbReference>
<dbReference type="PANTHER" id="PTHR24015:SF548">
    <property type="entry name" value="OS08G0340900 PROTEIN"/>
    <property type="match status" value="1"/>
</dbReference>
<dbReference type="AlphaFoldDB" id="A0AAV1E9K9"/>
<feature type="repeat" description="PPR" evidence="2">
    <location>
        <begin position="456"/>
        <end position="490"/>
    </location>
</feature>
<protein>
    <submittedName>
        <fullName evidence="3">OLC1v1017498C1</fullName>
    </submittedName>
</protein>
<name>A0AAV1E9K9_OLDCO</name>
<dbReference type="GO" id="GO:0003723">
    <property type="term" value="F:RNA binding"/>
    <property type="evidence" value="ECO:0007669"/>
    <property type="project" value="InterPro"/>
</dbReference>
<dbReference type="GO" id="GO:0009451">
    <property type="term" value="P:RNA modification"/>
    <property type="evidence" value="ECO:0007669"/>
    <property type="project" value="InterPro"/>
</dbReference>
<gene>
    <name evidence="3" type="ORF">OLC1_LOCUS22688</name>
</gene>
<feature type="repeat" description="PPR" evidence="2">
    <location>
        <begin position="526"/>
        <end position="560"/>
    </location>
</feature>
<keyword evidence="4" id="KW-1185">Reference proteome</keyword>
<dbReference type="InterPro" id="IPR002885">
    <property type="entry name" value="PPR_rpt"/>
</dbReference>
<dbReference type="FunFam" id="1.25.40.10:FF:000382">
    <property type="entry name" value="Pentatricopeptide repeat-containing protein"/>
    <property type="match status" value="1"/>
</dbReference>
<dbReference type="Proteomes" id="UP001161247">
    <property type="component" value="Chromosome 8"/>
</dbReference>
<keyword evidence="1" id="KW-0677">Repeat</keyword>
<dbReference type="NCBIfam" id="TIGR00756">
    <property type="entry name" value="PPR"/>
    <property type="match status" value="6"/>
</dbReference>
<dbReference type="Gene3D" id="1.25.40.10">
    <property type="entry name" value="Tetratricopeptide repeat domain"/>
    <property type="match status" value="4"/>
</dbReference>
<dbReference type="FunFam" id="1.25.40.10:FF:000285">
    <property type="entry name" value="Pentatricopeptide repeat-containing protein, chloroplastic"/>
    <property type="match status" value="1"/>
</dbReference>
<proteinExistence type="predicted"/>
<evidence type="ECO:0000313" key="4">
    <source>
        <dbReference type="Proteomes" id="UP001161247"/>
    </source>
</evidence>
<evidence type="ECO:0000256" key="2">
    <source>
        <dbReference type="PROSITE-ProRule" id="PRU00708"/>
    </source>
</evidence>
<evidence type="ECO:0000256" key="1">
    <source>
        <dbReference type="ARBA" id="ARBA00022737"/>
    </source>
</evidence>
<feature type="repeat" description="PPR" evidence="2">
    <location>
        <begin position="355"/>
        <end position="389"/>
    </location>
</feature>
<dbReference type="PROSITE" id="PS51375">
    <property type="entry name" value="PPR"/>
    <property type="match status" value="5"/>
</dbReference>
<dbReference type="Pfam" id="PF01535">
    <property type="entry name" value="PPR"/>
    <property type="match status" value="4"/>
</dbReference>